<dbReference type="InterPro" id="IPR036734">
    <property type="entry name" value="Neur_chan_lig-bd_sf"/>
</dbReference>
<feature type="transmembrane region" description="Helical" evidence="5">
    <location>
        <begin position="443"/>
        <end position="462"/>
    </location>
</feature>
<feature type="transmembrane region" description="Helical" evidence="5">
    <location>
        <begin position="295"/>
        <end position="318"/>
    </location>
</feature>
<feature type="region of interest" description="Disordered" evidence="6">
    <location>
        <begin position="364"/>
        <end position="385"/>
    </location>
</feature>
<dbReference type="AlphaFoldDB" id="K1QWC9"/>
<dbReference type="CDD" id="cd19051">
    <property type="entry name" value="LGIC_TM_cation"/>
    <property type="match status" value="1"/>
</dbReference>
<keyword evidence="3 5" id="KW-1133">Transmembrane helix</keyword>
<dbReference type="InterPro" id="IPR038050">
    <property type="entry name" value="Neuro_actylchol_rec"/>
</dbReference>
<feature type="transmembrane region" description="Helical" evidence="5">
    <location>
        <begin position="235"/>
        <end position="258"/>
    </location>
</feature>
<evidence type="ECO:0000256" key="6">
    <source>
        <dbReference type="SAM" id="MobiDB-lite"/>
    </source>
</evidence>
<dbReference type="InterPro" id="IPR018000">
    <property type="entry name" value="Neurotransmitter_ion_chnl_CS"/>
</dbReference>
<dbReference type="CDD" id="cd18989">
    <property type="entry name" value="LGIC_ECD_cation"/>
    <property type="match status" value="1"/>
</dbReference>
<evidence type="ECO:0000259" key="7">
    <source>
        <dbReference type="Pfam" id="PF02931"/>
    </source>
</evidence>
<feature type="compositionally biased region" description="Basic and acidic residues" evidence="6">
    <location>
        <begin position="364"/>
        <end position="376"/>
    </location>
</feature>
<dbReference type="GO" id="GO:0016020">
    <property type="term" value="C:membrane"/>
    <property type="evidence" value="ECO:0007669"/>
    <property type="project" value="UniProtKB-SubCell"/>
</dbReference>
<organism evidence="9">
    <name type="scientific">Magallana gigas</name>
    <name type="common">Pacific oyster</name>
    <name type="synonym">Crassostrea gigas</name>
    <dbReference type="NCBI Taxonomy" id="29159"/>
    <lineage>
        <taxon>Eukaryota</taxon>
        <taxon>Metazoa</taxon>
        <taxon>Spiralia</taxon>
        <taxon>Lophotrochozoa</taxon>
        <taxon>Mollusca</taxon>
        <taxon>Bivalvia</taxon>
        <taxon>Autobranchia</taxon>
        <taxon>Pteriomorphia</taxon>
        <taxon>Ostreida</taxon>
        <taxon>Ostreoidea</taxon>
        <taxon>Ostreidae</taxon>
        <taxon>Magallana</taxon>
    </lineage>
</organism>
<protein>
    <submittedName>
        <fullName evidence="9">Neuronal acetylcholine receptor subunit alpha-6</fullName>
    </submittedName>
</protein>
<dbReference type="PRINTS" id="PR00252">
    <property type="entry name" value="NRIONCHANNEL"/>
</dbReference>
<dbReference type="SUPFAM" id="SSF63712">
    <property type="entry name" value="Nicotinic receptor ligand binding domain-like"/>
    <property type="match status" value="1"/>
</dbReference>
<comment type="similarity">
    <text evidence="5">Belongs to the ligand-gated ion channel (TC 1.A.9) family.</text>
</comment>
<evidence type="ECO:0000256" key="3">
    <source>
        <dbReference type="ARBA" id="ARBA00022989"/>
    </source>
</evidence>
<dbReference type="EMBL" id="JH818649">
    <property type="protein sequence ID" value="EKC33265.1"/>
    <property type="molecule type" value="Genomic_DNA"/>
</dbReference>
<dbReference type="Pfam" id="PF02932">
    <property type="entry name" value="Neur_chan_memb"/>
    <property type="match status" value="1"/>
</dbReference>
<dbReference type="InterPro" id="IPR036719">
    <property type="entry name" value="Neuro-gated_channel_TM_sf"/>
</dbReference>
<accession>K1QWC9</accession>
<dbReference type="HOGENOM" id="CLU_018074_0_1_1"/>
<reference evidence="9" key="1">
    <citation type="journal article" date="2012" name="Nature">
        <title>The oyster genome reveals stress adaptation and complexity of shell formation.</title>
        <authorList>
            <person name="Zhang G."/>
            <person name="Fang X."/>
            <person name="Guo X."/>
            <person name="Li L."/>
            <person name="Luo R."/>
            <person name="Xu F."/>
            <person name="Yang P."/>
            <person name="Zhang L."/>
            <person name="Wang X."/>
            <person name="Qi H."/>
            <person name="Xiong Z."/>
            <person name="Que H."/>
            <person name="Xie Y."/>
            <person name="Holland P.W."/>
            <person name="Paps J."/>
            <person name="Zhu Y."/>
            <person name="Wu F."/>
            <person name="Chen Y."/>
            <person name="Wang J."/>
            <person name="Peng C."/>
            <person name="Meng J."/>
            <person name="Yang L."/>
            <person name="Liu J."/>
            <person name="Wen B."/>
            <person name="Zhang N."/>
            <person name="Huang Z."/>
            <person name="Zhu Q."/>
            <person name="Feng Y."/>
            <person name="Mount A."/>
            <person name="Hedgecock D."/>
            <person name="Xu Z."/>
            <person name="Liu Y."/>
            <person name="Domazet-Loso T."/>
            <person name="Du Y."/>
            <person name="Sun X."/>
            <person name="Zhang S."/>
            <person name="Liu B."/>
            <person name="Cheng P."/>
            <person name="Jiang X."/>
            <person name="Li J."/>
            <person name="Fan D."/>
            <person name="Wang W."/>
            <person name="Fu W."/>
            <person name="Wang T."/>
            <person name="Wang B."/>
            <person name="Zhang J."/>
            <person name="Peng Z."/>
            <person name="Li Y."/>
            <person name="Li N."/>
            <person name="Wang J."/>
            <person name="Chen M."/>
            <person name="He Y."/>
            <person name="Tan F."/>
            <person name="Song X."/>
            <person name="Zheng Q."/>
            <person name="Huang R."/>
            <person name="Yang H."/>
            <person name="Du X."/>
            <person name="Chen L."/>
            <person name="Yang M."/>
            <person name="Gaffney P.M."/>
            <person name="Wang S."/>
            <person name="Luo L."/>
            <person name="She Z."/>
            <person name="Ming Y."/>
            <person name="Huang W."/>
            <person name="Zhang S."/>
            <person name="Huang B."/>
            <person name="Zhang Y."/>
            <person name="Qu T."/>
            <person name="Ni P."/>
            <person name="Miao G."/>
            <person name="Wang J."/>
            <person name="Wang Q."/>
            <person name="Steinberg C.E."/>
            <person name="Wang H."/>
            <person name="Li N."/>
            <person name="Qian L."/>
            <person name="Zhang G."/>
            <person name="Li Y."/>
            <person name="Yang H."/>
            <person name="Liu X."/>
            <person name="Wang J."/>
            <person name="Yin Y."/>
            <person name="Wang J."/>
        </authorList>
    </citation>
    <scope>NUCLEOTIDE SEQUENCE [LARGE SCALE GENOMIC DNA]</scope>
    <source>
        <strain evidence="9">05x7-T-G4-1.051#20</strain>
    </source>
</reference>
<feature type="chain" id="PRO_5036530354" evidence="5">
    <location>
        <begin position="28"/>
        <end position="469"/>
    </location>
</feature>
<dbReference type="InterPro" id="IPR006029">
    <property type="entry name" value="Neurotrans-gated_channel_TM"/>
</dbReference>
<evidence type="ECO:0000256" key="4">
    <source>
        <dbReference type="ARBA" id="ARBA00023136"/>
    </source>
</evidence>
<sequence>MPQCKTRPLQWSASWTILTVLFNYTSANRTSVETLYKGLLSNYNPYIRPNDDQDQQTTVRATLHLIAINDVDELSGTMSTVVYVDVTWKDPRMMWDKADYNNVWQILVPQNLVWKPDLVVTNPVKKVRKIGFDDIMIRYNDNGVALWYTGDYLETSCDIDVTHFPFDRQVCTIVMIPWNYRHRELQLFIVENNIKLDNFTENGEWILYDTAAERVGDGPFEYIYFKLYLERRSSFFIINLFIPVVLLVFLNCMVFLLSADSGERIGYAITCLLAITVYLTLVSDTIPKSSKPISVLTFVLMVLLILSTLICFLTIIGLRFHFRSERKPLPKWLCKLSRILRCKKIRKQFGRIFKSDCRQRRIRSAENQHRSPEPESHPGVSQQTEFSKPIVSIVGSSDGKDASIYRQSFHLGESSEVIYEDCDELPEYELETWKTFAKLFDKYCFILCVSAVIIIGALYFMISSGRLSV</sequence>
<dbReference type="InterPro" id="IPR006202">
    <property type="entry name" value="Neur_chan_lig-bd"/>
</dbReference>
<keyword evidence="5" id="KW-0406">Ion transport</keyword>
<dbReference type="PANTHER" id="PTHR18945">
    <property type="entry name" value="NEUROTRANSMITTER GATED ION CHANNEL"/>
    <property type="match status" value="1"/>
</dbReference>
<dbReference type="SUPFAM" id="SSF90112">
    <property type="entry name" value="Neurotransmitter-gated ion-channel transmembrane pore"/>
    <property type="match status" value="1"/>
</dbReference>
<dbReference type="InterPro" id="IPR006201">
    <property type="entry name" value="Neur_channel"/>
</dbReference>
<feature type="domain" description="Neurotransmitter-gated ion-channel ligand-binding" evidence="7">
    <location>
        <begin position="33"/>
        <end position="232"/>
    </location>
</feature>
<gene>
    <name evidence="9" type="ORF">CGI_10012645</name>
</gene>
<keyword evidence="5" id="KW-0813">Transport</keyword>
<evidence type="ECO:0000256" key="2">
    <source>
        <dbReference type="ARBA" id="ARBA00022692"/>
    </source>
</evidence>
<dbReference type="Gene3D" id="1.20.58.390">
    <property type="entry name" value="Neurotransmitter-gated ion-channel transmembrane domain"/>
    <property type="match status" value="1"/>
</dbReference>
<feature type="transmembrane region" description="Helical" evidence="5">
    <location>
        <begin position="265"/>
        <end position="283"/>
    </location>
</feature>
<dbReference type="Gene3D" id="2.70.170.10">
    <property type="entry name" value="Neurotransmitter-gated ion-channel ligand-binding domain"/>
    <property type="match status" value="1"/>
</dbReference>
<dbReference type="FunFam" id="2.70.170.10:FF:000028">
    <property type="entry name" value="AcetylCholine Receptor"/>
    <property type="match status" value="1"/>
</dbReference>
<dbReference type="GO" id="GO:0004888">
    <property type="term" value="F:transmembrane signaling receptor activity"/>
    <property type="evidence" value="ECO:0007669"/>
    <property type="project" value="InterPro"/>
</dbReference>
<feature type="domain" description="Neurotransmitter-gated ion-channel transmembrane" evidence="8">
    <location>
        <begin position="241"/>
        <end position="460"/>
    </location>
</feature>
<keyword evidence="9" id="KW-0675">Receptor</keyword>
<keyword evidence="5" id="KW-0407">Ion channel</keyword>
<dbReference type="Pfam" id="PF02931">
    <property type="entry name" value="Neur_chan_LBD"/>
    <property type="match status" value="1"/>
</dbReference>
<dbReference type="PROSITE" id="PS00236">
    <property type="entry name" value="NEUROTR_ION_CHANNEL"/>
    <property type="match status" value="1"/>
</dbReference>
<evidence type="ECO:0000256" key="1">
    <source>
        <dbReference type="ARBA" id="ARBA00004141"/>
    </source>
</evidence>
<keyword evidence="2 5" id="KW-0812">Transmembrane</keyword>
<name>K1QWC9_MAGGI</name>
<feature type="signal peptide" evidence="5">
    <location>
        <begin position="1"/>
        <end position="27"/>
    </location>
</feature>
<comment type="subcellular location">
    <subcellularLocation>
        <location evidence="1">Membrane</location>
        <topology evidence="1">Multi-pass membrane protein</topology>
    </subcellularLocation>
</comment>
<evidence type="ECO:0000313" key="9">
    <source>
        <dbReference type="EMBL" id="EKC33265.1"/>
    </source>
</evidence>
<dbReference type="GO" id="GO:0005230">
    <property type="term" value="F:extracellular ligand-gated monoatomic ion channel activity"/>
    <property type="evidence" value="ECO:0007669"/>
    <property type="project" value="InterPro"/>
</dbReference>
<proteinExistence type="inferred from homology"/>
<evidence type="ECO:0000259" key="8">
    <source>
        <dbReference type="Pfam" id="PF02932"/>
    </source>
</evidence>
<evidence type="ECO:0000256" key="5">
    <source>
        <dbReference type="RuleBase" id="RU000687"/>
    </source>
</evidence>
<dbReference type="InParanoid" id="K1QWC9"/>
<keyword evidence="5" id="KW-0732">Signal</keyword>
<keyword evidence="4 5" id="KW-0472">Membrane</keyword>